<protein>
    <submittedName>
        <fullName evidence="1">Uncharacterized protein</fullName>
    </submittedName>
</protein>
<dbReference type="AlphaFoldDB" id="A0AAW1NXX8"/>
<organism evidence="1 2">
    <name type="scientific">Symbiochloris irregularis</name>
    <dbReference type="NCBI Taxonomy" id="706552"/>
    <lineage>
        <taxon>Eukaryota</taxon>
        <taxon>Viridiplantae</taxon>
        <taxon>Chlorophyta</taxon>
        <taxon>core chlorophytes</taxon>
        <taxon>Trebouxiophyceae</taxon>
        <taxon>Trebouxiales</taxon>
        <taxon>Trebouxiaceae</taxon>
        <taxon>Symbiochloris</taxon>
    </lineage>
</organism>
<keyword evidence="2" id="KW-1185">Reference proteome</keyword>
<proteinExistence type="predicted"/>
<accession>A0AAW1NXX8</accession>
<comment type="caution">
    <text evidence="1">The sequence shown here is derived from an EMBL/GenBank/DDBJ whole genome shotgun (WGS) entry which is preliminary data.</text>
</comment>
<dbReference type="Proteomes" id="UP001465755">
    <property type="component" value="Unassembled WGS sequence"/>
</dbReference>
<gene>
    <name evidence="1" type="ORF">WJX73_001475</name>
</gene>
<evidence type="ECO:0000313" key="1">
    <source>
        <dbReference type="EMBL" id="KAK9798891.1"/>
    </source>
</evidence>
<evidence type="ECO:0000313" key="2">
    <source>
        <dbReference type="Proteomes" id="UP001465755"/>
    </source>
</evidence>
<sequence>MLPSLRGCDLAALACTCTGGQYLVSLASHKTWQNVAAEFLPSRHPVLQSTQVSAIRAALAAFSCSKTNLLNGTVACCKEVPRAMDTPKFAPTGEDSAVMVAPHSDPHASESDSDFDWDTDEWPPYALLPGDQCTFCLMAFLRDGTQTAVISGPQDFEADRDWRWSSDGQKLVYDVAAEHLPLRHPVQQSSQVPAIRAALTAFSCTKAKLLNGKLTSCCKEVPRALDTPKFSPNGQDFACMVAPRCKPSTADSDSDSSPDEDDIVRYSDAVLPGDNSSFHLVASLEDGTQTAVIMRLQDWNAHMEWQWSRDGQRLVCIEMAWRGKAIHVEVAHVRTGHSDLSLDIQMREDMLADGQNIAAS</sequence>
<name>A0AAW1NXX8_9CHLO</name>
<dbReference type="EMBL" id="JALJOQ010000095">
    <property type="protein sequence ID" value="KAK9798891.1"/>
    <property type="molecule type" value="Genomic_DNA"/>
</dbReference>
<reference evidence="1 2" key="1">
    <citation type="journal article" date="2024" name="Nat. Commun.">
        <title>Phylogenomics reveals the evolutionary origins of lichenization in chlorophyte algae.</title>
        <authorList>
            <person name="Puginier C."/>
            <person name="Libourel C."/>
            <person name="Otte J."/>
            <person name="Skaloud P."/>
            <person name="Haon M."/>
            <person name="Grisel S."/>
            <person name="Petersen M."/>
            <person name="Berrin J.G."/>
            <person name="Delaux P.M."/>
            <person name="Dal Grande F."/>
            <person name="Keller J."/>
        </authorList>
    </citation>
    <scope>NUCLEOTIDE SEQUENCE [LARGE SCALE GENOMIC DNA]</scope>
    <source>
        <strain evidence="1 2">SAG 2036</strain>
    </source>
</reference>